<organism evidence="3 4">
    <name type="scientific">Hallella mizrahii</name>
    <dbReference type="NCBI Taxonomy" id="2606637"/>
    <lineage>
        <taxon>Bacteria</taxon>
        <taxon>Pseudomonadati</taxon>
        <taxon>Bacteroidota</taxon>
        <taxon>Bacteroidia</taxon>
        <taxon>Bacteroidales</taxon>
        <taxon>Prevotellaceae</taxon>
        <taxon>Hallella</taxon>
    </lineage>
</organism>
<dbReference type="InterPro" id="IPR050188">
    <property type="entry name" value="RluA_PseudoU_synthase"/>
</dbReference>
<dbReference type="RefSeq" id="WP_154534796.1">
    <property type="nucleotide sequence ID" value="NZ_VUNG01000031.1"/>
</dbReference>
<evidence type="ECO:0000259" key="2">
    <source>
        <dbReference type="Pfam" id="PF00849"/>
    </source>
</evidence>
<dbReference type="Proteomes" id="UP000438914">
    <property type="component" value="Unassembled WGS sequence"/>
</dbReference>
<dbReference type="GO" id="GO:0009982">
    <property type="term" value="F:pseudouridine synthase activity"/>
    <property type="evidence" value="ECO:0007669"/>
    <property type="project" value="InterPro"/>
</dbReference>
<dbReference type="EMBL" id="VUNG01000031">
    <property type="protein sequence ID" value="MST85210.1"/>
    <property type="molecule type" value="Genomic_DNA"/>
</dbReference>
<dbReference type="Pfam" id="PF00849">
    <property type="entry name" value="PseudoU_synth_2"/>
    <property type="match status" value="1"/>
</dbReference>
<dbReference type="InterPro" id="IPR006145">
    <property type="entry name" value="PsdUridine_synth_RsuA/RluA"/>
</dbReference>
<sequence length="539" mass="62128">MIFHPLDTSVQPPVRLNNPFYYEPDALCQLAITQLAAYLRGDKEQIFAEGAVDASFQAEIAKGKMFGVVIVRQDGGLGYIAGYSGQIAGRSDWPDFVPAVYDYLQPNGYFKTHEAEISDINKRICDMEQGQALHEAHQQLETIQAQQEKAITDFKTNHPSGARVGESQEAYIRRRQFENAELHRLRKDYRAQVEQALRTVDELEDTLRRLRQQRRQKSDNLQSWLFRQFRLRNACGEVKDIEEIFRDYGQRQGRKMVAPAGSGECCEPKLLQYAFEHGMQPLSMAMFWWGESPKEEVRYHLQCYPACNGKCKPLLWWMLKGMDVAPNPLDDERHQELPVIYEDADICVVCKPAGMLSVPGKSLRESVYSLMKAHCPEAEGPLIVHRLDMATSGLMVIAKTWAAYHNLQDQFLRHEVKKRYVARLCHEMKTEDGVLSLPLRPDLDDRPRQMVDKLHGKTATTYYQKLDDRHVALYPQTGRTHQLRVHCAHPDGLNNPIVGDELYGQRGRRLCLHAEQLTFRHPRSGKSVTFEWKIDFDRE</sequence>
<accession>A0A7K0KIC2</accession>
<dbReference type="CDD" id="cd02869">
    <property type="entry name" value="PseudoU_synth_RluA_like"/>
    <property type="match status" value="1"/>
</dbReference>
<evidence type="ECO:0000313" key="3">
    <source>
        <dbReference type="EMBL" id="MST85210.1"/>
    </source>
</evidence>
<reference evidence="3 4" key="1">
    <citation type="submission" date="2019-08" db="EMBL/GenBank/DDBJ databases">
        <title>In-depth cultivation of the pig gut microbiome towards novel bacterial diversity and tailored functional studies.</title>
        <authorList>
            <person name="Wylensek D."/>
            <person name="Hitch T.C.A."/>
            <person name="Clavel T."/>
        </authorList>
    </citation>
    <scope>NUCLEOTIDE SEQUENCE [LARGE SCALE GENOMIC DNA]</scope>
    <source>
        <strain evidence="3 4">LKV-178-WT-2A</strain>
    </source>
</reference>
<dbReference type="GO" id="GO:0000455">
    <property type="term" value="P:enzyme-directed rRNA pseudouridine synthesis"/>
    <property type="evidence" value="ECO:0007669"/>
    <property type="project" value="TreeGrafter"/>
</dbReference>
<name>A0A7K0KIC2_9BACT</name>
<dbReference type="PANTHER" id="PTHR21600:SF89">
    <property type="entry name" value="RIBOSOMAL LARGE SUBUNIT PSEUDOURIDINE SYNTHASE A"/>
    <property type="match status" value="1"/>
</dbReference>
<proteinExistence type="predicted"/>
<dbReference type="PROSITE" id="PS01129">
    <property type="entry name" value="PSI_RLU"/>
    <property type="match status" value="1"/>
</dbReference>
<dbReference type="PANTHER" id="PTHR21600">
    <property type="entry name" value="MITOCHONDRIAL RNA PSEUDOURIDINE SYNTHASE"/>
    <property type="match status" value="1"/>
</dbReference>
<dbReference type="GO" id="GO:0140098">
    <property type="term" value="F:catalytic activity, acting on RNA"/>
    <property type="evidence" value="ECO:0007669"/>
    <property type="project" value="UniProtKB-ARBA"/>
</dbReference>
<keyword evidence="1" id="KW-0175">Coiled coil</keyword>
<gene>
    <name evidence="3" type="ORF">FYJ73_11140</name>
</gene>
<feature type="domain" description="Pseudouridine synthase RsuA/RluA-like" evidence="2">
    <location>
        <begin position="346"/>
        <end position="489"/>
    </location>
</feature>
<dbReference type="Gene3D" id="3.30.2350.10">
    <property type="entry name" value="Pseudouridine synthase"/>
    <property type="match status" value="1"/>
</dbReference>
<feature type="coiled-coil region" evidence="1">
    <location>
        <begin position="179"/>
        <end position="220"/>
    </location>
</feature>
<dbReference type="AlphaFoldDB" id="A0A7K0KIC2"/>
<dbReference type="SUPFAM" id="SSF55120">
    <property type="entry name" value="Pseudouridine synthase"/>
    <property type="match status" value="1"/>
</dbReference>
<dbReference type="GO" id="GO:0003723">
    <property type="term" value="F:RNA binding"/>
    <property type="evidence" value="ECO:0007669"/>
    <property type="project" value="InterPro"/>
</dbReference>
<dbReference type="InterPro" id="IPR020103">
    <property type="entry name" value="PsdUridine_synth_cat_dom_sf"/>
</dbReference>
<keyword evidence="4" id="KW-1185">Reference proteome</keyword>
<evidence type="ECO:0000313" key="4">
    <source>
        <dbReference type="Proteomes" id="UP000438914"/>
    </source>
</evidence>
<comment type="caution">
    <text evidence="3">The sequence shown here is derived from an EMBL/GenBank/DDBJ whole genome shotgun (WGS) entry which is preliminary data.</text>
</comment>
<evidence type="ECO:0000256" key="1">
    <source>
        <dbReference type="SAM" id="Coils"/>
    </source>
</evidence>
<dbReference type="InterPro" id="IPR006224">
    <property type="entry name" value="PsdUridine_synth_RluA-like_CS"/>
</dbReference>
<protein>
    <submittedName>
        <fullName evidence="3">RluA family pseudouridine synthase</fullName>
    </submittedName>
</protein>